<proteinExistence type="predicted"/>
<name>A0A133NNJ7_GARVA</name>
<evidence type="ECO:0000313" key="1">
    <source>
        <dbReference type="EMBL" id="KXA17873.1"/>
    </source>
</evidence>
<dbReference type="PATRIC" id="fig|2702.100.peg.1431"/>
<sequence>MFSNQQILSVCRAILLKFTHQQILNVRKAQLQSYRNICRRILRHLWSALSAQTHSSKCKCEGNEKNY</sequence>
<evidence type="ECO:0000313" key="2">
    <source>
        <dbReference type="Proteomes" id="UP000070687"/>
    </source>
</evidence>
<accession>A0A133NNJ7</accession>
<gene>
    <name evidence="1" type="ORF">HMPREF3208_01441</name>
</gene>
<reference evidence="1 2" key="1">
    <citation type="submission" date="2016-01" db="EMBL/GenBank/DDBJ databases">
        <authorList>
            <person name="Oliw E.H."/>
        </authorList>
    </citation>
    <scope>NUCLEOTIDE SEQUENCE [LARGE SCALE GENOMIC DNA]</scope>
    <source>
        <strain evidence="1 2">PSS_7772B</strain>
    </source>
</reference>
<comment type="caution">
    <text evidence="1">The sequence shown here is derived from an EMBL/GenBank/DDBJ whole genome shotgun (WGS) entry which is preliminary data.</text>
</comment>
<dbReference type="EMBL" id="LRQB01000106">
    <property type="protein sequence ID" value="KXA17873.1"/>
    <property type="molecule type" value="Genomic_DNA"/>
</dbReference>
<organism evidence="1 2">
    <name type="scientific">Gardnerella vaginalis</name>
    <dbReference type="NCBI Taxonomy" id="2702"/>
    <lineage>
        <taxon>Bacteria</taxon>
        <taxon>Bacillati</taxon>
        <taxon>Actinomycetota</taxon>
        <taxon>Actinomycetes</taxon>
        <taxon>Bifidobacteriales</taxon>
        <taxon>Bifidobacteriaceae</taxon>
        <taxon>Gardnerella</taxon>
    </lineage>
</organism>
<dbReference type="Proteomes" id="UP000070687">
    <property type="component" value="Unassembled WGS sequence"/>
</dbReference>
<protein>
    <submittedName>
        <fullName evidence="1">Uncharacterized protein</fullName>
    </submittedName>
</protein>
<dbReference type="AlphaFoldDB" id="A0A133NNJ7"/>